<dbReference type="InterPro" id="IPR003663">
    <property type="entry name" value="Sugar/inositol_transpt"/>
</dbReference>
<dbReference type="InterPro" id="IPR020846">
    <property type="entry name" value="MFS_dom"/>
</dbReference>
<feature type="transmembrane region" description="Helical" evidence="8">
    <location>
        <begin position="215"/>
        <end position="237"/>
    </location>
</feature>
<gene>
    <name evidence="10" type="ORF">CLAFUR5_11754</name>
</gene>
<dbReference type="PANTHER" id="PTHR48022:SF83">
    <property type="entry name" value="MAJOR FACILITATOR SUPERFAMILY (MFS) PROFILE DOMAIN-CONTAINING PROTEIN"/>
    <property type="match status" value="1"/>
</dbReference>
<dbReference type="EMBL" id="CP090172">
    <property type="protein sequence ID" value="UJO22938.1"/>
    <property type="molecule type" value="Genomic_DNA"/>
</dbReference>
<dbReference type="OrthoDB" id="6612291at2759"/>
<comment type="subcellular location">
    <subcellularLocation>
        <location evidence="1">Membrane</location>
        <topology evidence="1">Multi-pass membrane protein</topology>
    </subcellularLocation>
</comment>
<dbReference type="InterPro" id="IPR050360">
    <property type="entry name" value="MFS_Sugar_Transporters"/>
</dbReference>
<dbReference type="PROSITE" id="PS50850">
    <property type="entry name" value="MFS"/>
    <property type="match status" value="1"/>
</dbReference>
<feature type="transmembrane region" description="Helical" evidence="8">
    <location>
        <begin position="108"/>
        <end position="128"/>
    </location>
</feature>
<keyword evidence="6 8" id="KW-0472">Membrane</keyword>
<reference evidence="10" key="2">
    <citation type="journal article" date="2022" name="Microb. Genom.">
        <title>A chromosome-scale genome assembly of the tomato pathogen Cladosporium fulvum reveals a compartmentalized genome architecture and the presence of a dispensable chromosome.</title>
        <authorList>
            <person name="Zaccaron A.Z."/>
            <person name="Chen L.H."/>
            <person name="Samaras A."/>
            <person name="Stergiopoulos I."/>
        </authorList>
    </citation>
    <scope>NUCLEOTIDE SEQUENCE</scope>
    <source>
        <strain evidence="10">Race5_Kim</strain>
    </source>
</reference>
<keyword evidence="3 7" id="KW-0813">Transport</keyword>
<dbReference type="KEGG" id="ffu:CLAFUR5_11754"/>
<feature type="transmembrane region" description="Helical" evidence="8">
    <location>
        <begin position="501"/>
        <end position="523"/>
    </location>
</feature>
<protein>
    <submittedName>
        <fullName evidence="10">Maltose permease MAL31</fullName>
    </submittedName>
</protein>
<name>A0A9Q8PI85_PASFU</name>
<evidence type="ECO:0000256" key="3">
    <source>
        <dbReference type="ARBA" id="ARBA00022448"/>
    </source>
</evidence>
<feature type="transmembrane region" description="Helical" evidence="8">
    <location>
        <begin position="249"/>
        <end position="268"/>
    </location>
</feature>
<feature type="domain" description="Major facilitator superfamily (MFS) profile" evidence="9">
    <location>
        <begin position="115"/>
        <end position="557"/>
    </location>
</feature>
<evidence type="ECO:0000313" key="11">
    <source>
        <dbReference type="Proteomes" id="UP000756132"/>
    </source>
</evidence>
<evidence type="ECO:0000256" key="4">
    <source>
        <dbReference type="ARBA" id="ARBA00022692"/>
    </source>
</evidence>
<proteinExistence type="inferred from homology"/>
<feature type="transmembrane region" description="Helical" evidence="8">
    <location>
        <begin position="469"/>
        <end position="489"/>
    </location>
</feature>
<feature type="transmembrane region" description="Helical" evidence="8">
    <location>
        <begin position="535"/>
        <end position="551"/>
    </location>
</feature>
<evidence type="ECO:0000256" key="5">
    <source>
        <dbReference type="ARBA" id="ARBA00022989"/>
    </source>
</evidence>
<feature type="transmembrane region" description="Helical" evidence="8">
    <location>
        <begin position="368"/>
        <end position="389"/>
    </location>
</feature>
<evidence type="ECO:0000259" key="9">
    <source>
        <dbReference type="PROSITE" id="PS50850"/>
    </source>
</evidence>
<dbReference type="Proteomes" id="UP000756132">
    <property type="component" value="Chromosome 10"/>
</dbReference>
<dbReference type="InterPro" id="IPR036259">
    <property type="entry name" value="MFS_trans_sf"/>
</dbReference>
<evidence type="ECO:0000313" key="10">
    <source>
        <dbReference type="EMBL" id="UJO22938.1"/>
    </source>
</evidence>
<accession>A0A9Q8PI85</accession>
<keyword evidence="5 8" id="KW-1133">Transmembrane helix</keyword>
<dbReference type="PANTHER" id="PTHR48022">
    <property type="entry name" value="PLASTIDIC GLUCOSE TRANSPORTER 4"/>
    <property type="match status" value="1"/>
</dbReference>
<evidence type="ECO:0000256" key="1">
    <source>
        <dbReference type="ARBA" id="ARBA00004141"/>
    </source>
</evidence>
<dbReference type="InterPro" id="IPR005829">
    <property type="entry name" value="Sugar_transporter_CS"/>
</dbReference>
<evidence type="ECO:0000256" key="8">
    <source>
        <dbReference type="SAM" id="Phobius"/>
    </source>
</evidence>
<dbReference type="InterPro" id="IPR005828">
    <property type="entry name" value="MFS_sugar_transport-like"/>
</dbReference>
<feature type="transmembrane region" description="Helical" evidence="8">
    <location>
        <begin position="191"/>
        <end position="209"/>
    </location>
</feature>
<dbReference type="Gene3D" id="1.20.1250.20">
    <property type="entry name" value="MFS general substrate transporter like domains"/>
    <property type="match status" value="1"/>
</dbReference>
<evidence type="ECO:0000256" key="6">
    <source>
        <dbReference type="ARBA" id="ARBA00023136"/>
    </source>
</evidence>
<dbReference type="SUPFAM" id="SSF103473">
    <property type="entry name" value="MFS general substrate transporter"/>
    <property type="match status" value="1"/>
</dbReference>
<reference evidence="10" key="1">
    <citation type="submission" date="2021-12" db="EMBL/GenBank/DDBJ databases">
        <authorList>
            <person name="Zaccaron A."/>
            <person name="Stergiopoulos I."/>
        </authorList>
    </citation>
    <scope>NUCLEOTIDE SEQUENCE</scope>
    <source>
        <strain evidence="10">Race5_Kim</strain>
    </source>
</reference>
<dbReference type="OMA" id="KGRSMYD"/>
<dbReference type="AlphaFoldDB" id="A0A9Q8PI85"/>
<dbReference type="GeneID" id="71991632"/>
<feature type="transmembrane region" description="Helical" evidence="8">
    <location>
        <begin position="430"/>
        <end position="449"/>
    </location>
</feature>
<sequence>MAASSTSSSSAAEHRVVDEVCLHLKRQRHTADRSLRFDLNPDERRPLLPRPLLKQKKTNMTPPIDPEEDATTHDVLKGDITIGSIAGDEARQALEHEHNLSFLEALRLYPQAVFWSIFFSLGVIMTAFDPQLLGNLYATPAFQRDFGYLYEGSYIISAPWQTGLSMGNPIGQVVGAFFAAYPMEWYGRKKTFGACVVLTAGFIFIQFFARSLKVLLAGELLGGLVLGTYAVIAPAYASEVCPVALRGVLTSYVNMCFVIGQLIANGVIAGTSQLDSRWAYSGPFAAQWVWPLIILVGLPFAPESPWWLVRKGKLEAAENALTRLASEKVDVKPTLAMIIETDRLEQELEAGSTYSDCFKKINLRRTEIATGVYCIQVISGVYLVGYATYFFELAGLPTQQAFNMSLGFLALGFLGTVFSWFLLIKCGRRTIYSIGLLLLVILMLLIGILDCVPNYEQKHGVIWAQSSLMLIWNFCYDFSVGPVCFVILCEVSATKVRSKTIGVATASQALLAIGMTVAIPYMINPDQGNMRGKIGFFYGGLSAISLVWVYFRVPETKGRTYEELDIMFSRGVGTRQFKKYRVE</sequence>
<dbReference type="Pfam" id="PF00083">
    <property type="entry name" value="Sugar_tr"/>
    <property type="match status" value="1"/>
</dbReference>
<evidence type="ECO:0000256" key="2">
    <source>
        <dbReference type="ARBA" id="ARBA00010992"/>
    </source>
</evidence>
<comment type="similarity">
    <text evidence="2 7">Belongs to the major facilitator superfamily. Sugar transporter (TC 2.A.1.1) family.</text>
</comment>
<dbReference type="GO" id="GO:0016020">
    <property type="term" value="C:membrane"/>
    <property type="evidence" value="ECO:0007669"/>
    <property type="project" value="UniProtKB-SubCell"/>
</dbReference>
<dbReference type="FunFam" id="1.20.1250.20:FF:000078">
    <property type="entry name" value="MFS maltose transporter, putative"/>
    <property type="match status" value="1"/>
</dbReference>
<evidence type="ECO:0000256" key="7">
    <source>
        <dbReference type="RuleBase" id="RU003346"/>
    </source>
</evidence>
<dbReference type="PROSITE" id="PS00216">
    <property type="entry name" value="SUGAR_TRANSPORT_1"/>
    <property type="match status" value="1"/>
</dbReference>
<dbReference type="NCBIfam" id="TIGR00879">
    <property type="entry name" value="SP"/>
    <property type="match status" value="1"/>
</dbReference>
<organism evidence="10 11">
    <name type="scientific">Passalora fulva</name>
    <name type="common">Tomato leaf mold</name>
    <name type="synonym">Cladosporium fulvum</name>
    <dbReference type="NCBI Taxonomy" id="5499"/>
    <lineage>
        <taxon>Eukaryota</taxon>
        <taxon>Fungi</taxon>
        <taxon>Dikarya</taxon>
        <taxon>Ascomycota</taxon>
        <taxon>Pezizomycotina</taxon>
        <taxon>Dothideomycetes</taxon>
        <taxon>Dothideomycetidae</taxon>
        <taxon>Mycosphaerellales</taxon>
        <taxon>Mycosphaerellaceae</taxon>
        <taxon>Fulvia</taxon>
    </lineage>
</organism>
<dbReference type="RefSeq" id="XP_047767304.1">
    <property type="nucleotide sequence ID" value="XM_047910902.1"/>
</dbReference>
<dbReference type="GO" id="GO:0005351">
    <property type="term" value="F:carbohydrate:proton symporter activity"/>
    <property type="evidence" value="ECO:0007669"/>
    <property type="project" value="TreeGrafter"/>
</dbReference>
<feature type="transmembrane region" description="Helical" evidence="8">
    <location>
        <begin position="288"/>
        <end position="309"/>
    </location>
</feature>
<keyword evidence="4 8" id="KW-0812">Transmembrane</keyword>
<keyword evidence="11" id="KW-1185">Reference proteome</keyword>
<feature type="transmembrane region" description="Helical" evidence="8">
    <location>
        <begin position="401"/>
        <end position="423"/>
    </location>
</feature>